<dbReference type="InterPro" id="IPR022754">
    <property type="entry name" value="DNA_pol_III_gamma-3"/>
</dbReference>
<evidence type="ECO:0000313" key="6">
    <source>
        <dbReference type="EMBL" id="CAK9859039.1"/>
    </source>
</evidence>
<dbReference type="PANTHER" id="PTHR11669:SF0">
    <property type="entry name" value="PROTEIN STICHEL-LIKE 2"/>
    <property type="match status" value="1"/>
</dbReference>
<gene>
    <name evidence="6" type="ORF">CSSPJE1EN2_LOCUS2034</name>
</gene>
<dbReference type="Pfam" id="PF23007">
    <property type="entry name" value="DnaA_N-like_STI"/>
    <property type="match status" value="1"/>
</dbReference>
<dbReference type="CDD" id="cd18137">
    <property type="entry name" value="HLD_clamp_pol_III_gamma_tau"/>
    <property type="match status" value="1"/>
</dbReference>
<feature type="compositionally biased region" description="Basic residues" evidence="3">
    <location>
        <begin position="1"/>
        <end position="15"/>
    </location>
</feature>
<evidence type="ECO:0000256" key="3">
    <source>
        <dbReference type="SAM" id="MobiDB-lite"/>
    </source>
</evidence>
<dbReference type="EMBL" id="OZ023711">
    <property type="protein sequence ID" value="CAK9859039.1"/>
    <property type="molecule type" value="Genomic_DNA"/>
</dbReference>
<reference evidence="6" key="1">
    <citation type="submission" date="2024-03" db="EMBL/GenBank/DDBJ databases">
        <authorList>
            <consortium name="ELIXIR-Norway"/>
            <consortium name="Elixir Norway"/>
        </authorList>
    </citation>
    <scope>NUCLEOTIDE SEQUENCE</scope>
</reference>
<accession>A0ABP1A938</accession>
<feature type="region of interest" description="Disordered" evidence="3">
    <location>
        <begin position="530"/>
        <end position="568"/>
    </location>
</feature>
<evidence type="ECO:0000256" key="1">
    <source>
        <dbReference type="ARBA" id="ARBA00022679"/>
    </source>
</evidence>
<feature type="domain" description="STICHEL DnaA-N-like alpha-beta" evidence="5">
    <location>
        <begin position="1200"/>
        <end position="1282"/>
    </location>
</feature>
<dbReference type="Gene3D" id="1.10.8.60">
    <property type="match status" value="1"/>
</dbReference>
<name>A0ABP1A938_9BRYO</name>
<keyword evidence="2" id="KW-0548">Nucleotidyltransferase</keyword>
<dbReference type="Gene3D" id="3.40.50.300">
    <property type="entry name" value="P-loop containing nucleotide triphosphate hydrolases"/>
    <property type="match status" value="1"/>
</dbReference>
<sequence>MSSSRRRMRRRRRLQIKSPHQTMSRDLVVVKTDHPTSSHSESWRLSNSIRIRNQVQRPRLVYHLQFMRELRGLQKAKSLQDPVVITTNPLVSSSSFSSRGLRLDDGDDSRDVGGARDEKCSSKAVKKESWSNGSRNRRDSSAQKEPWSNGSRNRRDSSAQKESWGDGLGRRRRDSMAPVQGKNRDARRRSSSNNRASGRKWMDTEKAKSTSVREEDEEEEEECQADAAAAAATRDSKLTKEIVCENSRNRACLLSNYRRNQGLQGHDHGESRIQTEEEQEEEEQQQQQDDDDDELSPAERRDTMSTRSLRHAPSSSRHREGDTSSGHVPILLRTQRSSSKTTTRSFKAVRHTSNLRKPEAAMQIKETRVDSREEEAEERQEVRACQKSSQQNRGDEDQQQQRPEPPRKLVVYKELEPLLQGYGRRLPWNHHHHHRQQQQLVSKESNFHEGERASKKQPGGPDPVTDPPAGLLKEAARRTKRKGMMTLVSMQQQSSRNGSELFSAATSPQDQYNNQGNVAAAATGSTMIASCDSPEVSPPFPFLMRKEDDDDDDDDHSGHGSSSSNSSMRFALKPLEPNHDIVLSHAAAQEQLHANQSLLHSDKHGIKNKQQKAQCGESSLQQLKEPKMTMMMHTRMAQASEDEQKLLVQCRTLSQKYRPKSFNELMGHTMVVNSLTMAIRKHKIAPAYLFTGPRGTGKTTAARIFAAAISCSVVATSEEESQECGNCRRNSFQECAARACQKDDDDEEEDSCSSDDDADDVKEIDAAVASNMDLQHMLQQSMLMRQRNLSSPSSFSSSPNSCCCHHRCHRHKVLIVEGCHLLSSQIWNAFLTLLEEPPAYLVFILITTESDQLPLTVTSRCQRFSFNKLKESDIIKRLQSLALKESLNVDKDAFAAIASRADGSLRDAEMLLDQLSLLDKTISSDMVQELVGLIPENKLLDLLDVALSADTVHTVRQMRQVLDLGVDPLSLVSQLASLITNLLAGSFNMHQCEIRQDGFFKRDFPRKEEVRRLRQALKVLSEAEKQLRVSGDRPTWLTAALLQFAPDHSFLPSANTSTQQITPRTSFKAGFGKEETAQESLQSRGLQTKDEQLSASQKFNISQQSTISTSVPTLAMCMETKRRKRTSRSHPLGIQADAKVHPAELPLDNVYWSKPRSSDWWLQQQKHWVGADDMPATNDVLLCVSDSSKPVYSSGFRRLHRRKLKGIWNQVLQLIHSDSMQQFLLNHGNLLAISIANDDTHAITQLEFHQLHHKLKAERSRSQICHALQMVLNCPVELQISLLGRPPTLNTNDSTIARMQEAEYTKSQGTWRASCSRLRSEEEMVEQSNDFHTRVILLKEKGLNRSRARSKSEIAGQLSNSFPRIKESGSRSFGCEYTEWQTLKDPQGQGEKKVLKQQCQRQQMQKLHEKQTLHKPATTRGGVGLTSIPEPLWNLRFEQINPLLENHRSILCWKIAYSDKRKRKSRGRRAKGKSLLLRLVPCTRSKLRKPITSPNLRTCIGRSVQSHRCEEPIDLEPWTWPPRSS</sequence>
<dbReference type="Pfam" id="PF12169">
    <property type="entry name" value="DNA_pol3_gamma3"/>
    <property type="match status" value="1"/>
</dbReference>
<dbReference type="InterPro" id="IPR008921">
    <property type="entry name" value="DNA_pol3_clamp-load_cplx_C"/>
</dbReference>
<dbReference type="SUPFAM" id="SSF48019">
    <property type="entry name" value="post-AAA+ oligomerization domain-like"/>
    <property type="match status" value="1"/>
</dbReference>
<evidence type="ECO:0000256" key="2">
    <source>
        <dbReference type="ARBA" id="ARBA00022695"/>
    </source>
</evidence>
<feature type="region of interest" description="Disordered" evidence="3">
    <location>
        <begin position="488"/>
        <end position="513"/>
    </location>
</feature>
<feature type="region of interest" description="Disordered" evidence="3">
    <location>
        <begin position="1"/>
        <end position="44"/>
    </location>
</feature>
<feature type="compositionally biased region" description="Acidic residues" evidence="3">
    <location>
        <begin position="214"/>
        <end position="224"/>
    </location>
</feature>
<dbReference type="Pfam" id="PF13177">
    <property type="entry name" value="DNA_pol3_delta2"/>
    <property type="match status" value="2"/>
</dbReference>
<proteinExistence type="predicted"/>
<dbReference type="SUPFAM" id="SSF52540">
    <property type="entry name" value="P-loop containing nucleoside triphosphate hydrolases"/>
    <property type="match status" value="1"/>
</dbReference>
<evidence type="ECO:0008006" key="8">
    <source>
        <dbReference type="Google" id="ProtNLM"/>
    </source>
</evidence>
<evidence type="ECO:0000313" key="7">
    <source>
        <dbReference type="Proteomes" id="UP001497522"/>
    </source>
</evidence>
<feature type="region of interest" description="Disordered" evidence="3">
    <location>
        <begin position="430"/>
        <end position="470"/>
    </location>
</feature>
<evidence type="ECO:0000259" key="5">
    <source>
        <dbReference type="Pfam" id="PF23007"/>
    </source>
</evidence>
<keyword evidence="7" id="KW-1185">Reference proteome</keyword>
<feature type="region of interest" description="Disordered" evidence="3">
    <location>
        <begin position="90"/>
        <end position="238"/>
    </location>
</feature>
<dbReference type="Proteomes" id="UP001497522">
    <property type="component" value="Chromosome 10"/>
</dbReference>
<organism evidence="6 7">
    <name type="scientific">Sphagnum jensenii</name>
    <dbReference type="NCBI Taxonomy" id="128206"/>
    <lineage>
        <taxon>Eukaryota</taxon>
        <taxon>Viridiplantae</taxon>
        <taxon>Streptophyta</taxon>
        <taxon>Embryophyta</taxon>
        <taxon>Bryophyta</taxon>
        <taxon>Sphagnophytina</taxon>
        <taxon>Sphagnopsida</taxon>
        <taxon>Sphagnales</taxon>
        <taxon>Sphagnaceae</taxon>
        <taxon>Sphagnum</taxon>
    </lineage>
</organism>
<feature type="compositionally biased region" description="Basic and acidic residues" evidence="3">
    <location>
        <begin position="265"/>
        <end position="275"/>
    </location>
</feature>
<protein>
    <recommendedName>
        <fullName evidence="8">AAA+ ATPase domain-containing protein</fullName>
    </recommendedName>
</protein>
<dbReference type="InterPro" id="IPR027417">
    <property type="entry name" value="P-loop_NTPase"/>
</dbReference>
<feature type="compositionally biased region" description="Low complexity" evidence="3">
    <location>
        <begin position="333"/>
        <end position="345"/>
    </location>
</feature>
<feature type="compositionally biased region" description="Acidic residues" evidence="3">
    <location>
        <begin position="276"/>
        <end position="296"/>
    </location>
</feature>
<dbReference type="InterPro" id="IPR050238">
    <property type="entry name" value="DNA_Rep/Repair_Clamp_Loader"/>
</dbReference>
<dbReference type="InterPro" id="IPR045085">
    <property type="entry name" value="HLD_clamp_pol_III_gamma_tau"/>
</dbReference>
<feature type="compositionally biased region" description="Basic and acidic residues" evidence="3">
    <location>
        <begin position="200"/>
        <end position="213"/>
    </location>
</feature>
<evidence type="ECO:0000259" key="4">
    <source>
        <dbReference type="Pfam" id="PF12169"/>
    </source>
</evidence>
<feature type="domain" description="DNA polymerase III gamma subunit" evidence="4">
    <location>
        <begin position="923"/>
        <end position="984"/>
    </location>
</feature>
<feature type="region of interest" description="Disordered" evidence="3">
    <location>
        <begin position="261"/>
        <end position="410"/>
    </location>
</feature>
<feature type="compositionally biased region" description="Basic and acidic residues" evidence="3">
    <location>
        <begin position="101"/>
        <end position="129"/>
    </location>
</feature>
<dbReference type="PANTHER" id="PTHR11669">
    <property type="entry name" value="REPLICATION FACTOR C / DNA POLYMERASE III GAMMA-TAU SUBUNIT"/>
    <property type="match status" value="1"/>
</dbReference>
<feature type="compositionally biased region" description="Basic and acidic residues" evidence="3">
    <location>
        <begin position="445"/>
        <end position="454"/>
    </location>
</feature>
<keyword evidence="1" id="KW-0808">Transferase</keyword>
<dbReference type="InterPro" id="IPR054506">
    <property type="entry name" value="DnaA_N-like_STI"/>
</dbReference>